<dbReference type="STRING" id="1182543.W9VZV4"/>
<dbReference type="RefSeq" id="XP_007750654.1">
    <property type="nucleotide sequence ID" value="XM_007752464.1"/>
</dbReference>
<feature type="region of interest" description="Disordered" evidence="2">
    <location>
        <begin position="108"/>
        <end position="191"/>
    </location>
</feature>
<feature type="compositionally biased region" description="Basic residues" evidence="2">
    <location>
        <begin position="141"/>
        <end position="158"/>
    </location>
</feature>
<evidence type="ECO:0000259" key="3">
    <source>
        <dbReference type="Pfam" id="PF20994"/>
    </source>
</evidence>
<accession>W9VZV4</accession>
<keyword evidence="1" id="KW-0175">Coiled coil</keyword>
<dbReference type="OrthoDB" id="5377952at2759"/>
<dbReference type="eggNOG" id="ENOG502SGUR">
    <property type="taxonomic scope" value="Eukaryota"/>
</dbReference>
<dbReference type="EMBL" id="AMGX01000029">
    <property type="protein sequence ID" value="EXJ61337.1"/>
    <property type="molecule type" value="Genomic_DNA"/>
</dbReference>
<gene>
    <name evidence="4" type="ORF">A1O5_11895</name>
</gene>
<evidence type="ECO:0000256" key="1">
    <source>
        <dbReference type="SAM" id="Coils"/>
    </source>
</evidence>
<dbReference type="AlphaFoldDB" id="W9VZV4"/>
<evidence type="ECO:0000313" key="4">
    <source>
        <dbReference type="EMBL" id="EXJ61337.1"/>
    </source>
</evidence>
<reference evidence="4 5" key="1">
    <citation type="submission" date="2013-03" db="EMBL/GenBank/DDBJ databases">
        <title>The Genome Sequence of Cladophialophora psammophila CBS 110553.</title>
        <authorList>
            <consortium name="The Broad Institute Genomics Platform"/>
            <person name="Cuomo C."/>
            <person name="de Hoog S."/>
            <person name="Gorbushina A."/>
            <person name="Walker B."/>
            <person name="Young S.K."/>
            <person name="Zeng Q."/>
            <person name="Gargeya S."/>
            <person name="Fitzgerald M."/>
            <person name="Haas B."/>
            <person name="Abouelleil A."/>
            <person name="Allen A.W."/>
            <person name="Alvarado L."/>
            <person name="Arachchi H.M."/>
            <person name="Berlin A.M."/>
            <person name="Chapman S.B."/>
            <person name="Gainer-Dewar J."/>
            <person name="Goldberg J."/>
            <person name="Griggs A."/>
            <person name="Gujja S."/>
            <person name="Hansen M."/>
            <person name="Howarth C."/>
            <person name="Imamovic A."/>
            <person name="Ireland A."/>
            <person name="Larimer J."/>
            <person name="McCowan C."/>
            <person name="Murphy C."/>
            <person name="Pearson M."/>
            <person name="Poon T.W."/>
            <person name="Priest M."/>
            <person name="Roberts A."/>
            <person name="Saif S."/>
            <person name="Shea T."/>
            <person name="Sisk P."/>
            <person name="Sykes S."/>
            <person name="Wortman J."/>
            <person name="Nusbaum C."/>
            <person name="Birren B."/>
        </authorList>
    </citation>
    <scope>NUCLEOTIDE SEQUENCE [LARGE SCALE GENOMIC DNA]</scope>
    <source>
        <strain evidence="4 5">CBS 110553</strain>
    </source>
</reference>
<feature type="domain" description="Inner kinetochore subunit AME1" evidence="3">
    <location>
        <begin position="314"/>
        <end position="485"/>
    </location>
</feature>
<sequence length="494" mass="54955">MSPAVDTPTPHLFIETLRSKPTSRASLRRSSRTFAIAEDDDAGLSQSIIQAGEQRQTSPLFVPQEEHEKENATPDNGGSKSLVGSDLQTTKSGRILFTPFFDEAITESASETRGLDDEGTDQTLGKDDTLQDSDLPGSSKQQKRRRRRPLTLERRRRCSSTQSQPVNASKEDSPPGVSSQTTSEHMPSAAIMPLADRIAKYSKLTRPRKRAETPASDREQTPDQGEEEDDSYVEQSSPEVETPAAGMNDKRTTRRRISRDGPAEVSEGKKGRSTFPILTHQLNSVPTLPAIHEDGEAPFGDTLTDVTNDRAQPNVVDVLAQICRETILNTIDRIAETTQPGKRSALNNKRRALEAFGKDLDDELFAMSEAVENRINLEARVRKTKREKAALQAEYIELRTEREQVALKCDALRRRHWDHEEATRQKWTLSEAARRVEQELGRNMETDHDGFEFLIRSVTTAISSASGNGGILDRVKSFNAQLENMASAFEGSNV</sequence>
<protein>
    <recommendedName>
        <fullName evidence="3">Inner kinetochore subunit AME1 domain-containing protein</fullName>
    </recommendedName>
</protein>
<evidence type="ECO:0000256" key="2">
    <source>
        <dbReference type="SAM" id="MobiDB-lite"/>
    </source>
</evidence>
<dbReference type="InterPro" id="IPR048743">
    <property type="entry name" value="AME1"/>
</dbReference>
<dbReference type="Proteomes" id="UP000019471">
    <property type="component" value="Unassembled WGS sequence"/>
</dbReference>
<keyword evidence="5" id="KW-1185">Reference proteome</keyword>
<feature type="compositionally biased region" description="Basic and acidic residues" evidence="2">
    <location>
        <begin position="258"/>
        <end position="270"/>
    </location>
</feature>
<dbReference type="Pfam" id="PF20994">
    <property type="entry name" value="CENPU"/>
    <property type="match status" value="1"/>
</dbReference>
<organism evidence="4 5">
    <name type="scientific">Cladophialophora psammophila CBS 110553</name>
    <dbReference type="NCBI Taxonomy" id="1182543"/>
    <lineage>
        <taxon>Eukaryota</taxon>
        <taxon>Fungi</taxon>
        <taxon>Dikarya</taxon>
        <taxon>Ascomycota</taxon>
        <taxon>Pezizomycotina</taxon>
        <taxon>Eurotiomycetes</taxon>
        <taxon>Chaetothyriomycetidae</taxon>
        <taxon>Chaetothyriales</taxon>
        <taxon>Herpotrichiellaceae</taxon>
        <taxon>Cladophialophora</taxon>
    </lineage>
</organism>
<evidence type="ECO:0000313" key="5">
    <source>
        <dbReference type="Proteomes" id="UP000019471"/>
    </source>
</evidence>
<feature type="region of interest" description="Disordered" evidence="2">
    <location>
        <begin position="203"/>
        <end position="277"/>
    </location>
</feature>
<dbReference type="GeneID" id="19196581"/>
<feature type="compositionally biased region" description="Polar residues" evidence="2">
    <location>
        <begin position="44"/>
        <end position="59"/>
    </location>
</feature>
<feature type="coiled-coil region" evidence="1">
    <location>
        <begin position="367"/>
        <end position="415"/>
    </location>
</feature>
<name>W9VZV4_9EURO</name>
<dbReference type="HOGENOM" id="CLU_029134_0_0_1"/>
<feature type="compositionally biased region" description="Basic and acidic residues" evidence="2">
    <location>
        <begin position="210"/>
        <end position="221"/>
    </location>
</feature>
<proteinExistence type="predicted"/>
<comment type="caution">
    <text evidence="4">The sequence shown here is derived from an EMBL/GenBank/DDBJ whole genome shotgun (WGS) entry which is preliminary data.</text>
</comment>
<feature type="compositionally biased region" description="Polar residues" evidence="2">
    <location>
        <begin position="176"/>
        <end position="185"/>
    </location>
</feature>
<feature type="region of interest" description="Disordered" evidence="2">
    <location>
        <begin position="21"/>
        <end position="89"/>
    </location>
</feature>